<evidence type="ECO:0000256" key="1">
    <source>
        <dbReference type="SAM" id="MobiDB-lite"/>
    </source>
</evidence>
<reference evidence="2" key="1">
    <citation type="submission" date="2025-08" db="UniProtKB">
        <authorList>
            <consortium name="Ensembl"/>
        </authorList>
    </citation>
    <scope>IDENTIFICATION</scope>
</reference>
<sequence>MQGGKHPEIHLSACSQESLFPEQQNYCITGQAQPGTTQKALPKSRTNNARSQPASPAPRQAAAPRGAPFFPWSAERALQELREFLINLCLRSTAKELTL</sequence>
<dbReference type="Ensembl" id="ENSABRT00000002495.1">
    <property type="protein sequence ID" value="ENSABRP00000001683.1"/>
    <property type="gene ID" value="ENSABRG00000001712.1"/>
</dbReference>
<dbReference type="AlphaFoldDB" id="A0A8B9BB99"/>
<evidence type="ECO:0000313" key="3">
    <source>
        <dbReference type="Proteomes" id="UP000694426"/>
    </source>
</evidence>
<organism evidence="2 3">
    <name type="scientific">Anser brachyrhynchus</name>
    <name type="common">Pink-footed goose</name>
    <dbReference type="NCBI Taxonomy" id="132585"/>
    <lineage>
        <taxon>Eukaryota</taxon>
        <taxon>Metazoa</taxon>
        <taxon>Chordata</taxon>
        <taxon>Craniata</taxon>
        <taxon>Vertebrata</taxon>
        <taxon>Euteleostomi</taxon>
        <taxon>Archelosauria</taxon>
        <taxon>Archosauria</taxon>
        <taxon>Dinosauria</taxon>
        <taxon>Saurischia</taxon>
        <taxon>Theropoda</taxon>
        <taxon>Coelurosauria</taxon>
        <taxon>Aves</taxon>
        <taxon>Neognathae</taxon>
        <taxon>Galloanserae</taxon>
        <taxon>Anseriformes</taxon>
        <taxon>Anatidae</taxon>
        <taxon>Anserinae</taxon>
        <taxon>Anser</taxon>
    </lineage>
</organism>
<accession>A0A8B9BB99</accession>
<feature type="compositionally biased region" description="Polar residues" evidence="1">
    <location>
        <begin position="25"/>
        <end position="48"/>
    </location>
</feature>
<reference evidence="2" key="2">
    <citation type="submission" date="2025-09" db="UniProtKB">
        <authorList>
            <consortium name="Ensembl"/>
        </authorList>
    </citation>
    <scope>IDENTIFICATION</scope>
</reference>
<evidence type="ECO:0000313" key="2">
    <source>
        <dbReference type="Ensembl" id="ENSABRP00000001683.1"/>
    </source>
</evidence>
<keyword evidence="3" id="KW-1185">Reference proteome</keyword>
<proteinExistence type="predicted"/>
<feature type="region of interest" description="Disordered" evidence="1">
    <location>
        <begin position="25"/>
        <end position="67"/>
    </location>
</feature>
<protein>
    <submittedName>
        <fullName evidence="2">Uncharacterized protein</fullName>
    </submittedName>
</protein>
<name>A0A8B9BB99_9AVES</name>
<feature type="compositionally biased region" description="Low complexity" evidence="1">
    <location>
        <begin position="49"/>
        <end position="67"/>
    </location>
</feature>
<dbReference type="Proteomes" id="UP000694426">
    <property type="component" value="Unplaced"/>
</dbReference>